<dbReference type="AlphaFoldDB" id="A0A837R7N2"/>
<sequence length="344" mass="38453">MIGQHDKLGRFVSATVYIFSLKPYTEHNLAIILRRDFILKTIDLGYSHLPVSNVALGIMRMDALDVAQATKVLDTAADLGINYIDSADIYGGGQSSTIFGQALKQAHVSRDQLYIQSKGGIVPGKRYDFSKAHLIEAVDGELQRLGVDYLDTFLLHRPDALMEPAEVAAAFDELQMSGKVRHFGVSNFNPMQVDLLQAALNQRLIINQLQFGIMHTGAIDFGLHTNMQDERSLNHDGEIIEYSRLHKMTIQAWSPYQYGNFAGVFLDNPKFPELNNAMQQLADDKHVTKSAIATAWILRHPAHFQVILGTMNPEHLKQNAAGADVDLTRQEWYDIYFAAGNDLP</sequence>
<evidence type="ECO:0000313" key="2">
    <source>
        <dbReference type="EMBL" id="KRK23138.1"/>
    </source>
</evidence>
<evidence type="ECO:0000259" key="1">
    <source>
        <dbReference type="Pfam" id="PF00248"/>
    </source>
</evidence>
<dbReference type="EMBL" id="AZCU01000018">
    <property type="protein sequence ID" value="KRK23138.1"/>
    <property type="molecule type" value="Genomic_DNA"/>
</dbReference>
<reference evidence="2 3" key="1">
    <citation type="journal article" date="2015" name="Genome Announc.">
        <title>Expanding the biotechnology potential of lactobacilli through comparative genomics of 213 strains and associated genera.</title>
        <authorList>
            <person name="Sun Z."/>
            <person name="Harris H.M."/>
            <person name="McCann A."/>
            <person name="Guo C."/>
            <person name="Argimon S."/>
            <person name="Zhang W."/>
            <person name="Yang X."/>
            <person name="Jeffery I.B."/>
            <person name="Cooney J.C."/>
            <person name="Kagawa T.F."/>
            <person name="Liu W."/>
            <person name="Song Y."/>
            <person name="Salvetti E."/>
            <person name="Wrobel A."/>
            <person name="Rasinkangas P."/>
            <person name="Parkhill J."/>
            <person name="Rea M.C."/>
            <person name="O'Sullivan O."/>
            <person name="Ritari J."/>
            <person name="Douillard F.P."/>
            <person name="Paul Ross R."/>
            <person name="Yang R."/>
            <person name="Briner A.E."/>
            <person name="Felis G.E."/>
            <person name="de Vos W.M."/>
            <person name="Barrangou R."/>
            <person name="Klaenhammer T.R."/>
            <person name="Caufield P.W."/>
            <person name="Cui Y."/>
            <person name="Zhang H."/>
            <person name="O'Toole P.W."/>
        </authorList>
    </citation>
    <scope>NUCLEOTIDE SEQUENCE [LARGE SCALE GENOMIC DNA]</scope>
    <source>
        <strain evidence="2 3">DSM 20314</strain>
    </source>
</reference>
<dbReference type="SUPFAM" id="SSF51430">
    <property type="entry name" value="NAD(P)-linked oxidoreductase"/>
    <property type="match status" value="1"/>
</dbReference>
<dbReference type="InterPro" id="IPR023210">
    <property type="entry name" value="NADP_OxRdtase_dom"/>
</dbReference>
<dbReference type="InterPro" id="IPR050523">
    <property type="entry name" value="AKR_Detox_Biosynth"/>
</dbReference>
<dbReference type="PANTHER" id="PTHR43364:SF1">
    <property type="entry name" value="OXIDOREDUCTASE YDHF"/>
    <property type="match status" value="1"/>
</dbReference>
<dbReference type="GO" id="GO:0005829">
    <property type="term" value="C:cytosol"/>
    <property type="evidence" value="ECO:0007669"/>
    <property type="project" value="TreeGrafter"/>
</dbReference>
<proteinExistence type="predicted"/>
<dbReference type="InterPro" id="IPR036812">
    <property type="entry name" value="NAD(P)_OxRdtase_dom_sf"/>
</dbReference>
<gene>
    <name evidence="2" type="ORF">FD24_GL001285</name>
</gene>
<evidence type="ECO:0000313" key="3">
    <source>
        <dbReference type="Proteomes" id="UP000051020"/>
    </source>
</evidence>
<comment type="caution">
    <text evidence="2">The sequence shown here is derived from an EMBL/GenBank/DDBJ whole genome shotgun (WGS) entry which is preliminary data.</text>
</comment>
<dbReference type="Gene3D" id="3.20.20.100">
    <property type="entry name" value="NADP-dependent oxidoreductase domain"/>
    <property type="match status" value="1"/>
</dbReference>
<dbReference type="Pfam" id="PF00248">
    <property type="entry name" value="Aldo_ket_red"/>
    <property type="match status" value="1"/>
</dbReference>
<dbReference type="PANTHER" id="PTHR43364">
    <property type="entry name" value="NADH-SPECIFIC METHYLGLYOXAL REDUCTASE-RELATED"/>
    <property type="match status" value="1"/>
</dbReference>
<dbReference type="PRINTS" id="PR00069">
    <property type="entry name" value="ALDKETRDTASE"/>
</dbReference>
<dbReference type="CDD" id="cd19092">
    <property type="entry name" value="AKR_BsYcsN_EcYdhF-like"/>
    <property type="match status" value="1"/>
</dbReference>
<organism evidence="2 3">
    <name type="scientific">Lactiplantibacillus pentosus DSM 20314</name>
    <dbReference type="NCBI Taxonomy" id="1423791"/>
    <lineage>
        <taxon>Bacteria</taxon>
        <taxon>Bacillati</taxon>
        <taxon>Bacillota</taxon>
        <taxon>Bacilli</taxon>
        <taxon>Lactobacillales</taxon>
        <taxon>Lactobacillaceae</taxon>
        <taxon>Lactiplantibacillus</taxon>
    </lineage>
</organism>
<dbReference type="GO" id="GO:0016491">
    <property type="term" value="F:oxidoreductase activity"/>
    <property type="evidence" value="ECO:0007669"/>
    <property type="project" value="InterPro"/>
</dbReference>
<dbReference type="Proteomes" id="UP000051020">
    <property type="component" value="Unassembled WGS sequence"/>
</dbReference>
<accession>A0A837R7N2</accession>
<feature type="domain" description="NADP-dependent oxidoreductase" evidence="1">
    <location>
        <begin position="55"/>
        <end position="334"/>
    </location>
</feature>
<name>A0A837R7N2_LACPE</name>
<protein>
    <submittedName>
        <fullName evidence="2">Oxidoreductase</fullName>
    </submittedName>
</protein>
<dbReference type="InterPro" id="IPR020471">
    <property type="entry name" value="AKR"/>
</dbReference>